<evidence type="ECO:0000313" key="13">
    <source>
        <dbReference type="EMBL" id="VDP83853.1"/>
    </source>
</evidence>
<keyword evidence="14" id="KW-1185">Reference proteome</keyword>
<evidence type="ECO:0000256" key="10">
    <source>
        <dbReference type="ARBA" id="ARBA00023065"/>
    </source>
</evidence>
<dbReference type="InterPro" id="IPR020895">
    <property type="entry name" value="Frataxin_CS"/>
</dbReference>
<evidence type="ECO:0000256" key="9">
    <source>
        <dbReference type="ARBA" id="ARBA00023004"/>
    </source>
</evidence>
<sequence length="153" mass="17301">MFFTVSVSATVSIFVRRAFPVFRTVRISVSSSTIATELSATQYERLSTETLDNFAEVFEMIGEQYDLGSVYDVHHDYGVLKVEFGPAVGTYILNRQAPNKQLWLSSPLSGPKRYDFLASKGEWIYKHDGTALHNLLHQEISNIVGHPIEFPKK</sequence>
<evidence type="ECO:0000256" key="2">
    <source>
        <dbReference type="ARBA" id="ARBA00008183"/>
    </source>
</evidence>
<evidence type="ECO:0000256" key="12">
    <source>
        <dbReference type="ARBA" id="ARBA00047990"/>
    </source>
</evidence>
<keyword evidence="10" id="KW-0406">Ion transport</keyword>
<dbReference type="NCBIfam" id="TIGR03422">
    <property type="entry name" value="mito_frataxin"/>
    <property type="match status" value="1"/>
</dbReference>
<dbReference type="GO" id="GO:0008198">
    <property type="term" value="F:ferrous iron binding"/>
    <property type="evidence" value="ECO:0007669"/>
    <property type="project" value="TreeGrafter"/>
</dbReference>
<evidence type="ECO:0000256" key="8">
    <source>
        <dbReference type="ARBA" id="ARBA00023002"/>
    </source>
</evidence>
<dbReference type="Proteomes" id="UP000272942">
    <property type="component" value="Unassembled WGS sequence"/>
</dbReference>
<evidence type="ECO:0000256" key="5">
    <source>
        <dbReference type="ARBA" id="ARBA00022448"/>
    </source>
</evidence>
<evidence type="ECO:0000256" key="4">
    <source>
        <dbReference type="ARBA" id="ARBA00022434"/>
    </source>
</evidence>
<dbReference type="PANTHER" id="PTHR16821:SF2">
    <property type="entry name" value="FRATAXIN, MITOCHONDRIAL"/>
    <property type="match status" value="1"/>
</dbReference>
<dbReference type="GO" id="GO:0034986">
    <property type="term" value="F:iron chaperone activity"/>
    <property type="evidence" value="ECO:0007669"/>
    <property type="project" value="TreeGrafter"/>
</dbReference>
<name>A0A3P8KQJ6_9TREM</name>
<dbReference type="OrthoDB" id="1897642at2759"/>
<comment type="similarity">
    <text evidence="2">Belongs to the frataxin family.</text>
</comment>
<dbReference type="InterPro" id="IPR036524">
    <property type="entry name" value="Frataxin/CyaY_sf"/>
</dbReference>
<reference evidence="13 14" key="1">
    <citation type="submission" date="2018-11" db="EMBL/GenBank/DDBJ databases">
        <authorList>
            <consortium name="Pathogen Informatics"/>
        </authorList>
    </citation>
    <scope>NUCLEOTIDE SEQUENCE [LARGE SCALE GENOMIC DNA]</scope>
    <source>
        <strain evidence="13 14">Egypt</strain>
    </source>
</reference>
<protein>
    <recommendedName>
        <fullName evidence="3">ferroxidase</fullName>
        <ecNumber evidence="3">1.16.3.1</ecNumber>
    </recommendedName>
</protein>
<dbReference type="SMART" id="SM01219">
    <property type="entry name" value="Frataxin_Cyay"/>
    <property type="match status" value="1"/>
</dbReference>
<evidence type="ECO:0000256" key="1">
    <source>
        <dbReference type="ARBA" id="ARBA00004173"/>
    </source>
</evidence>
<dbReference type="PROSITE" id="PS50810">
    <property type="entry name" value="FRATAXIN_2"/>
    <property type="match status" value="1"/>
</dbReference>
<dbReference type="GO" id="GO:0006826">
    <property type="term" value="P:iron ion transport"/>
    <property type="evidence" value="ECO:0007669"/>
    <property type="project" value="UniProtKB-KW"/>
</dbReference>
<dbReference type="GO" id="GO:0005739">
    <property type="term" value="C:mitochondrion"/>
    <property type="evidence" value="ECO:0007669"/>
    <property type="project" value="UniProtKB-SubCell"/>
</dbReference>
<dbReference type="GO" id="GO:0051537">
    <property type="term" value="F:2 iron, 2 sulfur cluster binding"/>
    <property type="evidence" value="ECO:0007669"/>
    <property type="project" value="TreeGrafter"/>
</dbReference>
<evidence type="ECO:0000256" key="3">
    <source>
        <dbReference type="ARBA" id="ARBA00013107"/>
    </source>
</evidence>
<evidence type="ECO:0000256" key="7">
    <source>
        <dbReference type="ARBA" id="ARBA00022946"/>
    </source>
</evidence>
<keyword evidence="6" id="KW-0410">Iron transport</keyword>
<dbReference type="InterPro" id="IPR002908">
    <property type="entry name" value="Frataxin/CyaY"/>
</dbReference>
<dbReference type="PANTHER" id="PTHR16821">
    <property type="entry name" value="FRATAXIN"/>
    <property type="match status" value="1"/>
</dbReference>
<keyword evidence="11" id="KW-0496">Mitochondrion</keyword>
<dbReference type="GO" id="GO:0016226">
    <property type="term" value="P:iron-sulfur cluster assembly"/>
    <property type="evidence" value="ECO:0007669"/>
    <property type="project" value="InterPro"/>
</dbReference>
<dbReference type="GO" id="GO:0004322">
    <property type="term" value="F:ferroxidase activity"/>
    <property type="evidence" value="ECO:0007669"/>
    <property type="project" value="UniProtKB-EC"/>
</dbReference>
<organism evidence="13 14">
    <name type="scientific">Echinostoma caproni</name>
    <dbReference type="NCBI Taxonomy" id="27848"/>
    <lineage>
        <taxon>Eukaryota</taxon>
        <taxon>Metazoa</taxon>
        <taxon>Spiralia</taxon>
        <taxon>Lophotrochozoa</taxon>
        <taxon>Platyhelminthes</taxon>
        <taxon>Trematoda</taxon>
        <taxon>Digenea</taxon>
        <taxon>Plagiorchiida</taxon>
        <taxon>Echinostomata</taxon>
        <taxon>Echinostomatoidea</taxon>
        <taxon>Echinostomatidae</taxon>
        <taxon>Echinostoma</taxon>
    </lineage>
</organism>
<comment type="catalytic activity">
    <reaction evidence="12">
        <text>4 Fe(2+) + O2 + 4 H(+) = 4 Fe(3+) + 2 H2O</text>
        <dbReference type="Rhea" id="RHEA:11148"/>
        <dbReference type="ChEBI" id="CHEBI:15377"/>
        <dbReference type="ChEBI" id="CHEBI:15378"/>
        <dbReference type="ChEBI" id="CHEBI:15379"/>
        <dbReference type="ChEBI" id="CHEBI:29033"/>
        <dbReference type="ChEBI" id="CHEBI:29034"/>
        <dbReference type="EC" id="1.16.3.1"/>
    </reaction>
</comment>
<keyword evidence="4" id="KW-0409">Iron storage</keyword>
<evidence type="ECO:0000313" key="14">
    <source>
        <dbReference type="Proteomes" id="UP000272942"/>
    </source>
</evidence>
<dbReference type="EC" id="1.16.3.1" evidence="3"/>
<comment type="subcellular location">
    <subcellularLocation>
        <location evidence="1">Mitochondrion</location>
    </subcellularLocation>
</comment>
<accession>A0A3P8KQJ6</accession>
<evidence type="ECO:0000256" key="11">
    <source>
        <dbReference type="ARBA" id="ARBA00023128"/>
    </source>
</evidence>
<keyword evidence="7" id="KW-0809">Transit peptide</keyword>
<keyword evidence="9" id="KW-0408">Iron</keyword>
<evidence type="ECO:0000256" key="6">
    <source>
        <dbReference type="ARBA" id="ARBA00022496"/>
    </source>
</evidence>
<dbReference type="GO" id="GO:0008199">
    <property type="term" value="F:ferric iron binding"/>
    <property type="evidence" value="ECO:0007669"/>
    <property type="project" value="InterPro"/>
</dbReference>
<dbReference type="AlphaFoldDB" id="A0A3P8KQJ6"/>
<dbReference type="NCBIfam" id="TIGR03421">
    <property type="entry name" value="FeS_CyaY"/>
    <property type="match status" value="1"/>
</dbReference>
<keyword evidence="5" id="KW-0813">Transport</keyword>
<keyword evidence="8" id="KW-0560">Oxidoreductase</keyword>
<dbReference type="PRINTS" id="PR00904">
    <property type="entry name" value="FRATAXIN"/>
</dbReference>
<dbReference type="EMBL" id="UZAN01046205">
    <property type="protein sequence ID" value="VDP83853.1"/>
    <property type="molecule type" value="Genomic_DNA"/>
</dbReference>
<dbReference type="Pfam" id="PF01491">
    <property type="entry name" value="Frataxin_Cyay"/>
    <property type="match status" value="1"/>
</dbReference>
<dbReference type="Gene3D" id="3.30.920.10">
    <property type="entry name" value="Frataxin/CyaY"/>
    <property type="match status" value="1"/>
</dbReference>
<gene>
    <name evidence="13" type="ORF">ECPE_LOCUS8603</name>
</gene>
<dbReference type="GO" id="GO:0006879">
    <property type="term" value="P:intracellular iron ion homeostasis"/>
    <property type="evidence" value="ECO:0007669"/>
    <property type="project" value="UniProtKB-KW"/>
</dbReference>
<proteinExistence type="inferred from homology"/>
<dbReference type="InterPro" id="IPR017789">
    <property type="entry name" value="Frataxin"/>
</dbReference>
<dbReference type="SUPFAM" id="SSF55387">
    <property type="entry name" value="Frataxin/Nqo15-like"/>
    <property type="match status" value="1"/>
</dbReference>
<dbReference type="PROSITE" id="PS01344">
    <property type="entry name" value="FRATAXIN_1"/>
    <property type="match status" value="1"/>
</dbReference>